<dbReference type="SMART" id="SM00245">
    <property type="entry name" value="TSPc"/>
    <property type="match status" value="1"/>
</dbReference>
<dbReference type="InterPro" id="IPR040573">
    <property type="entry name" value="TSP_N"/>
</dbReference>
<dbReference type="Gene3D" id="3.90.226.10">
    <property type="entry name" value="2-enoyl-CoA Hydratase, Chain A, domain 1"/>
    <property type="match status" value="1"/>
</dbReference>
<dbReference type="CDD" id="cd06782">
    <property type="entry name" value="cpPDZ_CPP-like"/>
    <property type="match status" value="1"/>
</dbReference>
<dbReference type="SUPFAM" id="SSF50156">
    <property type="entry name" value="PDZ domain-like"/>
    <property type="match status" value="1"/>
</dbReference>
<sequence>MKRNYKVMLLALLLAFASCSFTTKTIDDPDKDKLLVQVITYLLEQVHFDPKSIDDDFSTHVFKSYFEQIDPYKRYFYKSDIDEFRKFETELDDQLKKYDVSFFNLTHERLVKRIEESKAIYREILTKPFDFTIDEEFNADYENIDYVNTKKELKDRWRKQLKLWTISNYTDLIEEQDQNLINDSSYVTKTNVELEQEARESVLKLIDRYYEDGLEGLERKDWFSRYVNAVVEEFDPHTFYFAPDDRDAFDQEISGKLEGIGARLSSQFDNIKIVELISGGPAWRGQELEVGDIILKVKQEDEEEPVSLIGMRTDDAVKYIKGPKGTKVTLTVKKVDGTIRDIEIIRDVVEIEETYARTSIVKKADKNFGVIYLPKFYADFDDYKNRNAASDIKVEIERLKEQGMEGLVLDLRDNGGGSLQAVIDLAGLFIKDGPIVQVRATGEPKEVLKDRDRSIIWDGPLVILVNELSASASEIMAAAMQDYKRAIIIGGKQTYGKGTVQQVMDLNRMVRNNTNGDLGALKLTIQKYYRINGGSVQLEGVKSDVVVPDRWSFIPVGEKDWENPLPWDEIDAANYKVWDSYFDYDSTIANSKERMSNNDQLKLIEQYAMWVKNNMDIKSYSLNYEKYKANLDKNETEVKKFDKISNYQTNLTFESLAYEKNLFKQDSVLKIKRERWHESLSKDVYIEEALNVLEDLKMSYSINKVAAVKD</sequence>
<evidence type="ECO:0000256" key="6">
    <source>
        <dbReference type="SAM" id="SignalP"/>
    </source>
</evidence>
<comment type="similarity">
    <text evidence="1 5">Belongs to the peptidase S41A family.</text>
</comment>
<dbReference type="Pfam" id="PF03572">
    <property type="entry name" value="Peptidase_S41"/>
    <property type="match status" value="1"/>
</dbReference>
<organism evidence="8 9">
    <name type="scientific">Gilvirhabdus luticola</name>
    <dbReference type="NCBI Taxonomy" id="3079858"/>
    <lineage>
        <taxon>Bacteria</taxon>
        <taxon>Pseudomonadati</taxon>
        <taxon>Bacteroidota</taxon>
        <taxon>Flavobacteriia</taxon>
        <taxon>Flavobacteriales</taxon>
        <taxon>Flavobacteriaceae</taxon>
        <taxon>Gilvirhabdus</taxon>
    </lineage>
</organism>
<name>A0ABU3U445_9FLAO</name>
<dbReference type="Gene3D" id="2.30.42.10">
    <property type="match status" value="1"/>
</dbReference>
<evidence type="ECO:0000256" key="4">
    <source>
        <dbReference type="ARBA" id="ARBA00022825"/>
    </source>
</evidence>
<evidence type="ECO:0000256" key="5">
    <source>
        <dbReference type="RuleBase" id="RU004404"/>
    </source>
</evidence>
<dbReference type="InterPro" id="IPR004447">
    <property type="entry name" value="Peptidase_S41A"/>
</dbReference>
<feature type="signal peptide" evidence="6">
    <location>
        <begin position="1"/>
        <end position="22"/>
    </location>
</feature>
<keyword evidence="3 5" id="KW-0378">Hydrolase</keyword>
<dbReference type="InterPro" id="IPR020992">
    <property type="entry name" value="Tail_Prtase_C"/>
</dbReference>
<keyword evidence="9" id="KW-1185">Reference proteome</keyword>
<feature type="domain" description="PDZ" evidence="7">
    <location>
        <begin position="254"/>
        <end position="321"/>
    </location>
</feature>
<dbReference type="NCBIfam" id="TIGR00225">
    <property type="entry name" value="prc"/>
    <property type="match status" value="1"/>
</dbReference>
<dbReference type="RefSeq" id="WP_316661044.1">
    <property type="nucleotide sequence ID" value="NZ_JAWHTF010000001.1"/>
</dbReference>
<dbReference type="PANTHER" id="PTHR32060">
    <property type="entry name" value="TAIL-SPECIFIC PROTEASE"/>
    <property type="match status" value="1"/>
</dbReference>
<keyword evidence="2 5" id="KW-0645">Protease</keyword>
<evidence type="ECO:0000256" key="3">
    <source>
        <dbReference type="ARBA" id="ARBA00022801"/>
    </source>
</evidence>
<dbReference type="Pfam" id="PF00595">
    <property type="entry name" value="PDZ"/>
    <property type="match status" value="1"/>
</dbReference>
<feature type="chain" id="PRO_5046196549" evidence="6">
    <location>
        <begin position="23"/>
        <end position="710"/>
    </location>
</feature>
<evidence type="ECO:0000313" key="9">
    <source>
        <dbReference type="Proteomes" id="UP001268651"/>
    </source>
</evidence>
<dbReference type="GO" id="GO:0004252">
    <property type="term" value="F:serine-type endopeptidase activity"/>
    <property type="evidence" value="ECO:0007669"/>
    <property type="project" value="UniProtKB-EC"/>
</dbReference>
<dbReference type="Pfam" id="PF17804">
    <property type="entry name" value="TSP_NTD"/>
    <property type="match status" value="1"/>
</dbReference>
<dbReference type="PANTHER" id="PTHR32060:SF22">
    <property type="entry name" value="CARBOXYL-TERMINAL-PROCESSING PEPTIDASE 3, CHLOROPLASTIC"/>
    <property type="match status" value="1"/>
</dbReference>
<evidence type="ECO:0000256" key="2">
    <source>
        <dbReference type="ARBA" id="ARBA00022670"/>
    </source>
</evidence>
<dbReference type="PROSITE" id="PS50106">
    <property type="entry name" value="PDZ"/>
    <property type="match status" value="1"/>
</dbReference>
<evidence type="ECO:0000256" key="1">
    <source>
        <dbReference type="ARBA" id="ARBA00009179"/>
    </source>
</evidence>
<dbReference type="InterPro" id="IPR036034">
    <property type="entry name" value="PDZ_sf"/>
</dbReference>
<evidence type="ECO:0000259" key="7">
    <source>
        <dbReference type="PROSITE" id="PS50106"/>
    </source>
</evidence>
<dbReference type="InterPro" id="IPR001478">
    <property type="entry name" value="PDZ"/>
</dbReference>
<keyword evidence="6" id="KW-0732">Signal</keyword>
<evidence type="ECO:0000313" key="8">
    <source>
        <dbReference type="EMBL" id="MDU8885183.1"/>
    </source>
</evidence>
<dbReference type="EC" id="3.4.21.102" evidence="8"/>
<protein>
    <submittedName>
        <fullName evidence="8">Carboxy terminal-processing peptidase</fullName>
        <ecNumber evidence="8">3.4.21.102</ecNumber>
    </submittedName>
</protein>
<dbReference type="EMBL" id="JAWHTF010000001">
    <property type="protein sequence ID" value="MDU8885183.1"/>
    <property type="molecule type" value="Genomic_DNA"/>
</dbReference>
<reference evidence="8 9" key="1">
    <citation type="submission" date="2023-10" db="EMBL/GenBank/DDBJ databases">
        <title>Marimonas sp. nov. isolated from tidal mud flat.</title>
        <authorList>
            <person name="Jaincy N.J."/>
            <person name="Srinivasan S."/>
            <person name="Lee S.-S."/>
        </authorList>
    </citation>
    <scope>NUCLEOTIDE SEQUENCE [LARGE SCALE GENOMIC DNA]</scope>
    <source>
        <strain evidence="8 9">MJ-SS3</strain>
    </source>
</reference>
<keyword evidence="4 5" id="KW-0720">Serine protease</keyword>
<gene>
    <name evidence="8" type="ORF">RXV94_03355</name>
</gene>
<dbReference type="InterPro" id="IPR029045">
    <property type="entry name" value="ClpP/crotonase-like_dom_sf"/>
</dbReference>
<dbReference type="SMART" id="SM00228">
    <property type="entry name" value="PDZ"/>
    <property type="match status" value="1"/>
</dbReference>
<comment type="caution">
    <text evidence="8">The sequence shown here is derived from an EMBL/GenBank/DDBJ whole genome shotgun (WGS) entry which is preliminary data.</text>
</comment>
<dbReference type="PROSITE" id="PS51257">
    <property type="entry name" value="PROKAR_LIPOPROTEIN"/>
    <property type="match status" value="1"/>
</dbReference>
<proteinExistence type="inferred from homology"/>
<dbReference type="InterPro" id="IPR005151">
    <property type="entry name" value="Tail-specific_protease"/>
</dbReference>
<dbReference type="Proteomes" id="UP001268651">
    <property type="component" value="Unassembled WGS sequence"/>
</dbReference>
<dbReference type="Pfam" id="PF11818">
    <property type="entry name" value="DUF3340"/>
    <property type="match status" value="1"/>
</dbReference>
<dbReference type="CDD" id="cd07560">
    <property type="entry name" value="Peptidase_S41_CPP"/>
    <property type="match status" value="1"/>
</dbReference>
<dbReference type="SUPFAM" id="SSF52096">
    <property type="entry name" value="ClpP/crotonase"/>
    <property type="match status" value="1"/>
</dbReference>
<accession>A0ABU3U445</accession>